<sequence>MSTFGKPRSGQTPLFPRIFGHEAAEFVVAFTVVESVGDSVKNLTSPGIMCFQFSQVSVGIACIASLRKAICATC</sequence>
<dbReference type="EMBL" id="CAEKDK010000008">
    <property type="protein sequence ID" value="CAB4291326.1"/>
    <property type="molecule type" value="Genomic_DNA"/>
</dbReference>
<reference evidence="2 3" key="2">
    <citation type="submission" date="2020-05" db="EMBL/GenBank/DDBJ databases">
        <authorList>
            <person name="Campoy J."/>
            <person name="Schneeberger K."/>
            <person name="Spophaly S."/>
        </authorList>
    </citation>
    <scope>NUCLEOTIDE SEQUENCE [LARGE SCALE GENOMIC DNA]</scope>
    <source>
        <strain evidence="2">PruArmRojPasFocal</strain>
    </source>
</reference>
<evidence type="ECO:0000313" key="4">
    <source>
        <dbReference type="Proteomes" id="UP000507245"/>
    </source>
</evidence>
<protein>
    <submittedName>
        <fullName evidence="2">Uncharacterized protein</fullName>
    </submittedName>
</protein>
<proteinExistence type="predicted"/>
<organism evidence="2 4">
    <name type="scientific">Prunus armeniaca</name>
    <name type="common">Apricot</name>
    <name type="synonym">Armeniaca vulgaris</name>
    <dbReference type="NCBI Taxonomy" id="36596"/>
    <lineage>
        <taxon>Eukaryota</taxon>
        <taxon>Viridiplantae</taxon>
        <taxon>Streptophyta</taxon>
        <taxon>Embryophyta</taxon>
        <taxon>Tracheophyta</taxon>
        <taxon>Spermatophyta</taxon>
        <taxon>Magnoliopsida</taxon>
        <taxon>eudicotyledons</taxon>
        <taxon>Gunneridae</taxon>
        <taxon>Pentapetalae</taxon>
        <taxon>rosids</taxon>
        <taxon>fabids</taxon>
        <taxon>Rosales</taxon>
        <taxon>Rosaceae</taxon>
        <taxon>Amygdaloideae</taxon>
        <taxon>Amygdaleae</taxon>
        <taxon>Prunus</taxon>
    </lineage>
</organism>
<evidence type="ECO:0000313" key="1">
    <source>
        <dbReference type="EMBL" id="CAB4291326.1"/>
    </source>
</evidence>
<name>A0A6J5YCR7_PRUAR</name>
<accession>A0A6J5YCR7</accession>
<evidence type="ECO:0000313" key="2">
    <source>
        <dbReference type="EMBL" id="CAB4321645.1"/>
    </source>
</evidence>
<gene>
    <name evidence="1" type="ORF">CURHAP_LOCUS51600</name>
    <name evidence="2" type="ORF">ORAREDHAP_LOCUS50857</name>
</gene>
<dbReference type="EMBL" id="CAEKKB010000008">
    <property type="protein sequence ID" value="CAB4321645.1"/>
    <property type="molecule type" value="Genomic_DNA"/>
</dbReference>
<keyword evidence="4" id="KW-1185">Reference proteome</keyword>
<dbReference type="Proteomes" id="UP000507245">
    <property type="component" value="Unassembled WGS sequence"/>
</dbReference>
<dbReference type="AlphaFoldDB" id="A0A6J5YCR7"/>
<reference evidence="4" key="1">
    <citation type="journal article" date="2020" name="Genome Biol.">
        <title>Gamete binning: chromosome-level and haplotype-resolved genome assembly enabled by high-throughput single-cell sequencing of gamete genomes.</title>
        <authorList>
            <person name="Campoy J.A."/>
            <person name="Sun H."/>
            <person name="Goel M."/>
            <person name="Jiao W.-B."/>
            <person name="Folz-Donahue K."/>
            <person name="Wang N."/>
            <person name="Rubio M."/>
            <person name="Liu C."/>
            <person name="Kukat C."/>
            <person name="Ruiz D."/>
            <person name="Huettel B."/>
            <person name="Schneeberger K."/>
        </authorList>
    </citation>
    <scope>NUCLEOTIDE SEQUENCE [LARGE SCALE GENOMIC DNA]</scope>
    <source>
        <strain evidence="4">cv. Rojo Pasion</strain>
    </source>
</reference>
<dbReference type="Proteomes" id="UP000507222">
    <property type="component" value="Unassembled WGS sequence"/>
</dbReference>
<evidence type="ECO:0000313" key="3">
    <source>
        <dbReference type="Proteomes" id="UP000507222"/>
    </source>
</evidence>